<feature type="compositionally biased region" description="Basic and acidic residues" evidence="11">
    <location>
        <begin position="1161"/>
        <end position="1170"/>
    </location>
</feature>
<feature type="compositionally biased region" description="Low complexity" evidence="11">
    <location>
        <begin position="1014"/>
        <end position="1033"/>
    </location>
</feature>
<evidence type="ECO:0000256" key="7">
    <source>
        <dbReference type="ARBA" id="ARBA00022723"/>
    </source>
</evidence>
<comment type="similarity">
    <text evidence="3">Belongs to the RNase Z family.</text>
</comment>
<keyword evidence="9" id="KW-0378">Hydrolase</keyword>
<gene>
    <name evidence="13" type="ORF">N7G274_008398</name>
</gene>
<feature type="compositionally biased region" description="Basic and acidic residues" evidence="11">
    <location>
        <begin position="1104"/>
        <end position="1143"/>
    </location>
</feature>
<dbReference type="Pfam" id="PF23023">
    <property type="entry name" value="Anti-Pycsar_Apyc1"/>
    <property type="match status" value="1"/>
</dbReference>
<evidence type="ECO:0000256" key="6">
    <source>
        <dbReference type="ARBA" id="ARBA00022722"/>
    </source>
</evidence>
<evidence type="ECO:0000256" key="3">
    <source>
        <dbReference type="ARBA" id="ARBA00007823"/>
    </source>
</evidence>
<proteinExistence type="inferred from homology"/>
<keyword evidence="8" id="KW-0255">Endonuclease</keyword>
<dbReference type="PANTHER" id="PTHR12553">
    <property type="entry name" value="ZINC PHOSPHODIESTERASE ELAC PROTEIN 2"/>
    <property type="match status" value="1"/>
</dbReference>
<evidence type="ECO:0000256" key="8">
    <source>
        <dbReference type="ARBA" id="ARBA00022759"/>
    </source>
</evidence>
<feature type="region of interest" description="Disordered" evidence="11">
    <location>
        <begin position="181"/>
        <end position="225"/>
    </location>
</feature>
<protein>
    <recommendedName>
        <fullName evidence="4">ribonuclease Z</fullName>
        <ecNumber evidence="4">3.1.26.11</ecNumber>
    </recommendedName>
</protein>
<dbReference type="SUPFAM" id="SSF56281">
    <property type="entry name" value="Metallo-hydrolase/oxidoreductase"/>
    <property type="match status" value="2"/>
</dbReference>
<keyword evidence="10" id="KW-0862">Zinc</keyword>
<evidence type="ECO:0000256" key="10">
    <source>
        <dbReference type="ARBA" id="ARBA00022833"/>
    </source>
</evidence>
<feature type="compositionally biased region" description="Basic and acidic residues" evidence="11">
    <location>
        <begin position="184"/>
        <end position="209"/>
    </location>
</feature>
<feature type="region of interest" description="Disordered" evidence="11">
    <location>
        <begin position="323"/>
        <end position="343"/>
    </location>
</feature>
<feature type="domain" description="tRNase Z endonuclease" evidence="12">
    <location>
        <begin position="103"/>
        <end position="165"/>
    </location>
</feature>
<evidence type="ECO:0000313" key="13">
    <source>
        <dbReference type="EMBL" id="KAL2038876.1"/>
    </source>
</evidence>
<accession>A0ABR4A0R2</accession>
<dbReference type="Pfam" id="PF13691">
    <property type="entry name" value="Lactamase_B_4"/>
    <property type="match status" value="1"/>
</dbReference>
<keyword evidence="7" id="KW-0479">Metal-binding</keyword>
<dbReference type="EMBL" id="JBEFKJ010000029">
    <property type="protein sequence ID" value="KAL2038876.1"/>
    <property type="molecule type" value="Genomic_DNA"/>
</dbReference>
<name>A0ABR4A0R2_9LECA</name>
<comment type="catalytic activity">
    <reaction evidence="1">
        <text>Endonucleolytic cleavage of RNA, removing extra 3' nucleotides from tRNA precursor, generating 3' termini of tRNAs. A 3'-hydroxy group is left at the tRNA terminus and a 5'-phosphoryl group is left at the trailer molecule.</text>
        <dbReference type="EC" id="3.1.26.11"/>
    </reaction>
</comment>
<evidence type="ECO:0000313" key="14">
    <source>
        <dbReference type="Proteomes" id="UP001590950"/>
    </source>
</evidence>
<keyword evidence="6" id="KW-0540">Nuclease</keyword>
<evidence type="ECO:0000256" key="11">
    <source>
        <dbReference type="SAM" id="MobiDB-lite"/>
    </source>
</evidence>
<feature type="region of interest" description="Disordered" evidence="11">
    <location>
        <begin position="1090"/>
        <end position="1194"/>
    </location>
</feature>
<comment type="cofactor">
    <cofactor evidence="2">
        <name>Zn(2+)</name>
        <dbReference type="ChEBI" id="CHEBI:29105"/>
    </cofactor>
</comment>
<dbReference type="InterPro" id="IPR047151">
    <property type="entry name" value="RNZ2-like"/>
</dbReference>
<dbReference type="InterPro" id="IPR027794">
    <property type="entry name" value="tRNase_Z_dom"/>
</dbReference>
<dbReference type="InterPro" id="IPR036866">
    <property type="entry name" value="RibonucZ/Hydroxyglut_hydro"/>
</dbReference>
<dbReference type="PANTHER" id="PTHR12553:SF49">
    <property type="entry name" value="ZINC PHOSPHODIESTERASE ELAC PROTEIN 2"/>
    <property type="match status" value="1"/>
</dbReference>
<evidence type="ECO:0000256" key="4">
    <source>
        <dbReference type="ARBA" id="ARBA00012477"/>
    </source>
</evidence>
<dbReference type="CDD" id="cd07718">
    <property type="entry name" value="RNaseZ_ELAC1_ELAC2-C-term-like_MBL-fold"/>
    <property type="match status" value="1"/>
</dbReference>
<comment type="caution">
    <text evidence="13">The sequence shown here is derived from an EMBL/GenBank/DDBJ whole genome shotgun (WGS) entry which is preliminary data.</text>
</comment>
<feature type="compositionally biased region" description="Acidic residues" evidence="11">
    <location>
        <begin position="980"/>
        <end position="991"/>
    </location>
</feature>
<dbReference type="Gene3D" id="3.60.15.10">
    <property type="entry name" value="Ribonuclease Z/Hydroxyacylglutathione hydrolase-like"/>
    <property type="match status" value="2"/>
</dbReference>
<dbReference type="Proteomes" id="UP001590950">
    <property type="component" value="Unassembled WGS sequence"/>
</dbReference>
<organism evidence="13 14">
    <name type="scientific">Stereocaulon virgatum</name>
    <dbReference type="NCBI Taxonomy" id="373712"/>
    <lineage>
        <taxon>Eukaryota</taxon>
        <taxon>Fungi</taxon>
        <taxon>Dikarya</taxon>
        <taxon>Ascomycota</taxon>
        <taxon>Pezizomycotina</taxon>
        <taxon>Lecanoromycetes</taxon>
        <taxon>OSLEUM clade</taxon>
        <taxon>Lecanoromycetidae</taxon>
        <taxon>Lecanorales</taxon>
        <taxon>Lecanorineae</taxon>
        <taxon>Stereocaulaceae</taxon>
        <taxon>Stereocaulon</taxon>
    </lineage>
</organism>
<feature type="region of interest" description="Disordered" evidence="11">
    <location>
        <begin position="980"/>
        <end position="1045"/>
    </location>
</feature>
<dbReference type="EC" id="3.1.26.11" evidence="4"/>
<reference evidence="13 14" key="1">
    <citation type="submission" date="2024-09" db="EMBL/GenBank/DDBJ databases">
        <title>Rethinking Asexuality: The Enigmatic Case of Functional Sexual Genes in Lepraria (Stereocaulaceae).</title>
        <authorList>
            <person name="Doellman M."/>
            <person name="Sun Y."/>
            <person name="Barcenas-Pena A."/>
            <person name="Lumbsch H.T."/>
            <person name="Grewe F."/>
        </authorList>
    </citation>
    <scope>NUCLEOTIDE SEQUENCE [LARGE SCALE GENOMIC DNA]</scope>
    <source>
        <strain evidence="13 14">Mercado 3170</strain>
    </source>
</reference>
<evidence type="ECO:0000256" key="5">
    <source>
        <dbReference type="ARBA" id="ARBA00022694"/>
    </source>
</evidence>
<evidence type="ECO:0000256" key="2">
    <source>
        <dbReference type="ARBA" id="ARBA00001947"/>
    </source>
</evidence>
<evidence type="ECO:0000256" key="9">
    <source>
        <dbReference type="ARBA" id="ARBA00022801"/>
    </source>
</evidence>
<keyword evidence="5" id="KW-0819">tRNA processing</keyword>
<sequence>MRHVTSLSSSQRGQLPDKWVRASTITTYHKRLVSSSVSHKAAAPSNPASRKFAYSARAKAPALWSDRYKRLLNALKTARSVTKARAETPPQAPIRLKMKSYIQFITTPTADTPGTALYLHFDDKRYIIGNIHEGLQRAGLQIGARFFKAKDFFITGRTEWQTTGGLMGMILTIADAVESSTASRAEEHRLKEERRRAREVEESRRDKPLRIAGPMKKNPRDSEPVVEDRTVTLHGGPNLTHTLATARSFIFRKGTPIRVKEHHKEGQVDGRERSWEPTWADNRIQVWAMAIAPSNSHDQSTSTQTELRRRSLGESITGHRLTEAAVADQWSGHPNTPEDQSKQRQEICELVVNEMFSSSWRYDDLVETPLHEVKLPAAIFVRNQETKKLESYTGPMPNGTTPVPNINVLVRQPWPGALVDHLPPTKSSRVAMSYIFRNHRQRGKFKMDAAKALGIPPGPQWAALTKGEQVQGSNGEVITSDMVLEESKEGGGIAVVDLPTHEYVESLVNRPEWASEKVMVGVGAIVWILGPSVVKDERLSAFMNQHSKLKHVISSPDQCPNYLSMISAASSAIRHNLIDPTRYSIPVHNNALPSQIEEAHYGPEALAESRLPARRGLKIQLEPNFEIIDTDVIPHLNTAAVIERLPDEVRKLGQTAQQEVRSKAVRIETASQGLPSEDAEIVCLGTGSALPSQHRNVSATLLRVPGSGSYLLDCGENTLGQLKRIYTEEQLSEVLRDLKLIWISHLHADHHLGTTSVIKAWYEEVHGKDPTKRPHLSLKEALLAPGKVLGEGKRLFVVSTRKMMQWLEEYSSVEDYGYKQIVPLVSRPTNWKTPDRCTLEWNSLDVGFKTSKDSWVKFAMCEATGLTNLVAVHVSHCYDSQAVSLTFPTGFKFSYSGDCRPSRDFATTGKGTTVLLHEATFDDELQGDAKAKKHSTTSEAIGVGAAMGAKRVILTHFSQRYQKTPSMNSMDLLSVKLDDADPTEGVEEPIEGVEPSLQPAPASSLLNAGTEEVTQQPEDQAQPQPAPPTTTSTFVSLTNPPPKPQPIDMKVGVAFDYMRVRVRDIIHLETFNPALRELYKQEEEDARAKRAAKEAFSDDEAEVGEARPDSHKAKLAMKAEKVEVRRRNQEEKKARKKEEWEKRRREKLAKAESGYGQSGEVAKEGRDVRMGEAAAADNESESPGEEMEKARAVQ</sequence>
<keyword evidence="14" id="KW-1185">Reference proteome</keyword>
<evidence type="ECO:0000256" key="1">
    <source>
        <dbReference type="ARBA" id="ARBA00000402"/>
    </source>
</evidence>
<evidence type="ECO:0000259" key="12">
    <source>
        <dbReference type="Pfam" id="PF13691"/>
    </source>
</evidence>